<evidence type="ECO:0000313" key="11">
    <source>
        <dbReference type="Proteomes" id="UP000023785"/>
    </source>
</evidence>
<dbReference type="SUPFAM" id="SSF52540">
    <property type="entry name" value="P-loop containing nucleoside triphosphate hydrolases"/>
    <property type="match status" value="1"/>
</dbReference>
<evidence type="ECO:0000256" key="5">
    <source>
        <dbReference type="ARBA" id="ARBA00022989"/>
    </source>
</evidence>
<reference evidence="10 11" key="1">
    <citation type="submission" date="2013-10" db="EMBL/GenBank/DDBJ databases">
        <title>The Genome Sequence of Acinetobacter nectaris CIP 110549.</title>
        <authorList>
            <consortium name="The Broad Institute Genomics Platform"/>
            <consortium name="The Broad Institute Genome Sequencing Center for Infectious Disease"/>
            <person name="Cerqueira G."/>
            <person name="Feldgarden M."/>
            <person name="Courvalin P."/>
            <person name="Grillot-Courvalin C."/>
            <person name="Clermont D."/>
            <person name="Rocha E."/>
            <person name="Yoon E.-J."/>
            <person name="Nemec A."/>
            <person name="Young S.K."/>
            <person name="Zeng Q."/>
            <person name="Gargeya S."/>
            <person name="Fitzgerald M."/>
            <person name="Abouelleil A."/>
            <person name="Alvarado L."/>
            <person name="Berlin A.M."/>
            <person name="Chapman S.B."/>
            <person name="Gainer-Dewar J."/>
            <person name="Goldberg J."/>
            <person name="Gnerre S."/>
            <person name="Griggs A."/>
            <person name="Gujja S."/>
            <person name="Hansen M."/>
            <person name="Howarth C."/>
            <person name="Imamovic A."/>
            <person name="Ireland A."/>
            <person name="Larimer J."/>
            <person name="McCowan C."/>
            <person name="Murphy C."/>
            <person name="Pearson M."/>
            <person name="Poon T.W."/>
            <person name="Priest M."/>
            <person name="Roberts A."/>
            <person name="Saif S."/>
            <person name="Shea T."/>
            <person name="Sykes S."/>
            <person name="Wortman J."/>
            <person name="Nusbaum C."/>
            <person name="Birren B."/>
        </authorList>
    </citation>
    <scope>NUCLEOTIDE SEQUENCE [LARGE SCALE GENOMIC DNA]</scope>
    <source>
        <strain evidence="10 11">CIP 110549</strain>
    </source>
</reference>
<dbReference type="GO" id="GO:0005886">
    <property type="term" value="C:plasma membrane"/>
    <property type="evidence" value="ECO:0007669"/>
    <property type="project" value="UniProtKB-SubCell"/>
</dbReference>
<dbReference type="Pfam" id="PF00005">
    <property type="entry name" value="ABC_tran"/>
    <property type="match status" value="1"/>
</dbReference>
<comment type="caution">
    <text evidence="10">The sequence shown here is derived from an EMBL/GenBank/DDBJ whole genome shotgun (WGS) entry which is preliminary data.</text>
</comment>
<name>V2UXD4_9GAMM</name>
<dbReference type="AlphaFoldDB" id="V2UXD4"/>
<dbReference type="CDD" id="cd03228">
    <property type="entry name" value="ABCC_MRP_Like"/>
    <property type="match status" value="1"/>
</dbReference>
<dbReference type="OrthoDB" id="8952216at2"/>
<dbReference type="Proteomes" id="UP000023785">
    <property type="component" value="Unassembled WGS sequence"/>
</dbReference>
<evidence type="ECO:0000256" key="1">
    <source>
        <dbReference type="ARBA" id="ARBA00004651"/>
    </source>
</evidence>
<keyword evidence="2 7" id="KW-0812">Transmembrane</keyword>
<dbReference type="InterPro" id="IPR003593">
    <property type="entry name" value="AAA+_ATPase"/>
</dbReference>
<dbReference type="PANTHER" id="PTHR24221">
    <property type="entry name" value="ATP-BINDING CASSETTE SUB-FAMILY B"/>
    <property type="match status" value="1"/>
</dbReference>
<feature type="transmembrane region" description="Helical" evidence="7">
    <location>
        <begin position="149"/>
        <end position="168"/>
    </location>
</feature>
<dbReference type="InterPro" id="IPR011527">
    <property type="entry name" value="ABC1_TM_dom"/>
</dbReference>
<dbReference type="eggNOG" id="COG5265">
    <property type="taxonomic scope" value="Bacteria"/>
</dbReference>
<evidence type="ECO:0000256" key="6">
    <source>
        <dbReference type="ARBA" id="ARBA00023136"/>
    </source>
</evidence>
<keyword evidence="3" id="KW-0547">Nucleotide-binding</keyword>
<feature type="transmembrane region" description="Helical" evidence="7">
    <location>
        <begin position="58"/>
        <end position="84"/>
    </location>
</feature>
<feature type="transmembrane region" description="Helical" evidence="7">
    <location>
        <begin position="292"/>
        <end position="309"/>
    </location>
</feature>
<proteinExistence type="predicted"/>
<dbReference type="Pfam" id="PF00664">
    <property type="entry name" value="ABC_membrane"/>
    <property type="match status" value="1"/>
</dbReference>
<dbReference type="GO" id="GO:0005524">
    <property type="term" value="F:ATP binding"/>
    <property type="evidence" value="ECO:0007669"/>
    <property type="project" value="UniProtKB-KW"/>
</dbReference>
<feature type="domain" description="ABC transmembrane type-1" evidence="9">
    <location>
        <begin position="26"/>
        <end position="318"/>
    </location>
</feature>
<dbReference type="InterPro" id="IPR036640">
    <property type="entry name" value="ABC1_TM_sf"/>
</dbReference>
<dbReference type="Gene3D" id="3.40.50.300">
    <property type="entry name" value="P-loop containing nucleotide triphosphate hydrolases"/>
    <property type="match status" value="1"/>
</dbReference>
<evidence type="ECO:0000313" key="10">
    <source>
        <dbReference type="EMBL" id="ESK39984.1"/>
    </source>
</evidence>
<sequence>MKSLQLYKRIWNISVNYYSKAYFHLIIMVALALLSSFLNTSVPFLMKIIIDKTHEKKLYLDTTGIFTLNNLYTLVTIYASVWLFSKLLEWVQNISSLYLSNSFEVSLLSFGLQDFLSIKKYEIDKIDIGKFVSDVNRAANAFSATNTTIFLILIPTLIQTFFMCWYLYKNINILYSLCFTLFSIFIFLTSLYINKRNKKYLSPIYSSRNHVNSFFLQKVANAYDIKTSNAIEYETNIFKRILQENVKTSFYNQSKLGISLIFQVIIIFIFLLFFMLISAYLFSKNTLSSGDFILVSSYIIMLTTPFLMLSQQLTKLGANIVALSNFQIYLDMSKDQLSKEKLVDKDYFYQFKAAFLSFGEKKLKNFDFQFIKNKKYAIVGESGIGKTTLINHMLGLEKLEKGQLFYKNIDITQHFSSNIFKEIAFVGQKSTLFNGTLRDNLVYNANYAYTDEDLLFYIKELFLDSTLNNYNLDLNTQIDDVYKKFSGGECQRLNIIRALLRKPSLLILDEPTSALDEKTAKKMLDFISSHVKSIILVTHAKYCIEWVDEIIDLNLLLIDE</sequence>
<dbReference type="GO" id="GO:0140359">
    <property type="term" value="F:ABC-type transporter activity"/>
    <property type="evidence" value="ECO:0007669"/>
    <property type="project" value="InterPro"/>
</dbReference>
<dbReference type="InterPro" id="IPR039421">
    <property type="entry name" value="Type_1_exporter"/>
</dbReference>
<dbReference type="PROSITE" id="PS50929">
    <property type="entry name" value="ABC_TM1F"/>
    <property type="match status" value="1"/>
</dbReference>
<evidence type="ECO:0000256" key="3">
    <source>
        <dbReference type="ARBA" id="ARBA00022741"/>
    </source>
</evidence>
<accession>V2UXD4</accession>
<dbReference type="RefSeq" id="WP_023272026.1">
    <property type="nucleotide sequence ID" value="NZ_KI530712.1"/>
</dbReference>
<dbReference type="InterPro" id="IPR027417">
    <property type="entry name" value="P-loop_NTPase"/>
</dbReference>
<dbReference type="PANTHER" id="PTHR24221:SF654">
    <property type="entry name" value="ATP-BINDING CASSETTE SUB-FAMILY B MEMBER 6"/>
    <property type="match status" value="1"/>
</dbReference>
<dbReference type="GO" id="GO:0016887">
    <property type="term" value="F:ATP hydrolysis activity"/>
    <property type="evidence" value="ECO:0007669"/>
    <property type="project" value="InterPro"/>
</dbReference>
<keyword evidence="5 7" id="KW-1133">Transmembrane helix</keyword>
<evidence type="ECO:0008006" key="12">
    <source>
        <dbReference type="Google" id="ProtNLM"/>
    </source>
</evidence>
<dbReference type="EMBL" id="AYER01000003">
    <property type="protein sequence ID" value="ESK39984.1"/>
    <property type="molecule type" value="Genomic_DNA"/>
</dbReference>
<dbReference type="PROSITE" id="PS50893">
    <property type="entry name" value="ABC_TRANSPORTER_2"/>
    <property type="match status" value="1"/>
</dbReference>
<dbReference type="InterPro" id="IPR003439">
    <property type="entry name" value="ABC_transporter-like_ATP-bd"/>
</dbReference>
<evidence type="ECO:0000256" key="4">
    <source>
        <dbReference type="ARBA" id="ARBA00022840"/>
    </source>
</evidence>
<feature type="domain" description="ABC transporter" evidence="8">
    <location>
        <begin position="342"/>
        <end position="558"/>
    </location>
</feature>
<feature type="transmembrane region" description="Helical" evidence="7">
    <location>
        <begin position="174"/>
        <end position="193"/>
    </location>
</feature>
<evidence type="ECO:0000259" key="9">
    <source>
        <dbReference type="PROSITE" id="PS50929"/>
    </source>
</evidence>
<evidence type="ECO:0000256" key="7">
    <source>
        <dbReference type="SAM" id="Phobius"/>
    </source>
</evidence>
<protein>
    <recommendedName>
        <fullName evidence="12">ABC transporter domain-containing protein</fullName>
    </recommendedName>
</protein>
<dbReference type="InterPro" id="IPR017871">
    <property type="entry name" value="ABC_transporter-like_CS"/>
</dbReference>
<keyword evidence="4" id="KW-0067">ATP-binding</keyword>
<gene>
    <name evidence="10" type="ORF">P256_00423</name>
</gene>
<feature type="transmembrane region" description="Helical" evidence="7">
    <location>
        <begin position="21"/>
        <end position="46"/>
    </location>
</feature>
<organism evidence="10 11">
    <name type="scientific">Acinetobacter nectaris CIP 110549</name>
    <dbReference type="NCBI Taxonomy" id="1392540"/>
    <lineage>
        <taxon>Bacteria</taxon>
        <taxon>Pseudomonadati</taxon>
        <taxon>Pseudomonadota</taxon>
        <taxon>Gammaproteobacteria</taxon>
        <taxon>Moraxellales</taxon>
        <taxon>Moraxellaceae</taxon>
        <taxon>Acinetobacter</taxon>
    </lineage>
</organism>
<keyword evidence="11" id="KW-1185">Reference proteome</keyword>
<comment type="subcellular location">
    <subcellularLocation>
        <location evidence="1">Cell membrane</location>
        <topology evidence="1">Multi-pass membrane protein</topology>
    </subcellularLocation>
</comment>
<evidence type="ECO:0000256" key="2">
    <source>
        <dbReference type="ARBA" id="ARBA00022692"/>
    </source>
</evidence>
<dbReference type="STRING" id="1392540.P256_00423"/>
<dbReference type="PROSITE" id="PS00211">
    <property type="entry name" value="ABC_TRANSPORTER_1"/>
    <property type="match status" value="1"/>
</dbReference>
<dbReference type="HOGENOM" id="CLU_000604_93_0_6"/>
<keyword evidence="6 7" id="KW-0472">Membrane</keyword>
<dbReference type="PATRIC" id="fig|1392540.3.peg.414"/>
<evidence type="ECO:0000259" key="8">
    <source>
        <dbReference type="PROSITE" id="PS50893"/>
    </source>
</evidence>
<dbReference type="SMART" id="SM00382">
    <property type="entry name" value="AAA"/>
    <property type="match status" value="1"/>
</dbReference>
<feature type="transmembrane region" description="Helical" evidence="7">
    <location>
        <begin position="256"/>
        <end position="280"/>
    </location>
</feature>
<dbReference type="Gene3D" id="1.20.1560.10">
    <property type="entry name" value="ABC transporter type 1, transmembrane domain"/>
    <property type="match status" value="1"/>
</dbReference>
<dbReference type="SUPFAM" id="SSF90123">
    <property type="entry name" value="ABC transporter transmembrane region"/>
    <property type="match status" value="1"/>
</dbReference>